<sequence>MKAEFEFTFAKLEAQYRQALDAGYAFLTCEQYAREKDLLPPLTVVNRVDIDFSAKKAHRLRDIYDRLGIKASFFVRLHAPEYNPFSFENYRVLKAIRDSGHEIGYHSEIVDQSAIWNEDASACLRRDIDILNRMLDIDIQGVASHGGMTGLNNLDFWKNHTPDEFGLKYEAYDNGERFNLFNRSLYVSDSEWTRWKCYENGILRDGDRRSFGEHVTERPPLIYLLIHSDTYFDKHFYE</sequence>
<evidence type="ECO:0000313" key="1">
    <source>
        <dbReference type="EMBL" id="ADJ65674.1"/>
    </source>
</evidence>
<proteinExistence type="predicted"/>
<dbReference type="KEGG" id="hse:Hsero_4205"/>
<dbReference type="InterPro" id="IPR011330">
    <property type="entry name" value="Glyco_hydro/deAcase_b/a-brl"/>
</dbReference>
<dbReference type="HOGENOM" id="CLU_1164614_0_0_4"/>
<evidence type="ECO:0000313" key="2">
    <source>
        <dbReference type="Proteomes" id="UP000000329"/>
    </source>
</evidence>
<dbReference type="GeneID" id="29391694"/>
<reference evidence="1 2" key="1">
    <citation type="submission" date="2010-04" db="EMBL/GenBank/DDBJ databases">
        <title>The genome of Herbaspirillum seropedicae SmR1, an endophytic, nitrogen-fixing, plant-growth promoting beta-Proteobacteria.</title>
        <authorList>
            <person name="Pedrosa F.O."/>
            <person name="Monteiro R.A."/>
            <person name="Wassem R."/>
            <person name="Cruz L.M."/>
            <person name="Ayub R.A."/>
            <person name="Colauto N.B."/>
            <person name="Fernandez M.A."/>
            <person name="Fungaro M.H.P."/>
            <person name="Grisard E.C."/>
            <person name="Hungria M."/>
            <person name="Madeira H.M.F."/>
            <person name="Nodari R.O."/>
            <person name="Osaku C.A."/>
            <person name="Petzl-Erler M.L."/>
            <person name="Terenzi H."/>
            <person name="Vieira L.G.E."/>
            <person name="Almeida M.I.M."/>
            <person name="Alves L.R."/>
            <person name="Arantes O.M.N."/>
            <person name="Balsanelli E."/>
            <person name="Barcellos F.G."/>
            <person name="Baura V.A."/>
            <person name="Binde D.R."/>
            <person name="Campo R.J."/>
            <person name="Chubatsu L.S."/>
            <person name="Chueire L.M.O."/>
            <person name="Ciferri R.R."/>
            <person name="Correa L.C."/>
            <person name="da Conceicao Silva J.L."/>
            <person name="Dabul A.N.G."/>
            <person name="Dambros B.P."/>
            <person name="Faoro H."/>
            <person name="Favetti A."/>
            <person name="Friedermann G."/>
            <person name="Furlaneto M.C."/>
            <person name="Gasques L.S."/>
            <person name="Gimenes C.C.T."/>
            <person name="Gioppo N.M.R."/>
            <person name="Glienke-Blanco C."/>
            <person name="Godoy L.P."/>
            <person name="Guerra M.P."/>
            <person name="Karp S."/>
            <person name="Kava-Cordeiro V."/>
            <person name="Margarido V.P."/>
            <person name="Mathioni S.M."/>
            <person name="Menck-Soares M.A."/>
            <person name="Murace N.K."/>
            <person name="Nicolas M.F."/>
            <person name="Oliveira C.E.C."/>
            <person name="Pagnan N.A.B."/>
            <person name="Pamphile J.A."/>
            <person name="Patussi E.V."/>
            <person name="Pereira L.F.P."/>
            <person name="Pereira-Ferrari L."/>
            <person name="Pinto F.G.S."/>
            <person name="Precoma C."/>
            <person name="Prioli A.J."/>
            <person name="Prioli S.M.A.P."/>
            <person name="Raittz R.T."/>
            <person name="Ramos H.J.O."/>
            <person name="Ribeiro E.M.S.F."/>
            <person name="Rigo L.U."/>
            <person name="Rocha C.L.M.S.C."/>
            <person name="Rocha S.N."/>
            <person name="Santos K."/>
            <person name="Satori D."/>
            <person name="Silva A.G."/>
            <person name="Simao R.C.G."/>
            <person name="Soares M.A.M."/>
            <person name="Souza E.M."/>
            <person name="Steffens M.B.R."/>
            <person name="Steindel M."/>
            <person name="Tadra-Sfeir M.Z."/>
            <person name="Takahashi E.K."/>
            <person name="Torres R.A."/>
            <person name="Valle J.S."/>
            <person name="Vernal J.I."/>
            <person name="Vilas-Boas L.A."/>
            <person name="Watanabe M.A.E."/>
            <person name="Weiss V.A."/>
            <person name="Yates M.A."/>
            <person name="Souza E.M."/>
        </authorList>
    </citation>
    <scope>NUCLEOTIDE SEQUENCE [LARGE SCALE GENOMIC DNA]</scope>
    <source>
        <strain evidence="1 2">SmR1</strain>
    </source>
</reference>
<name>D8IUE2_HERSS</name>
<dbReference type="STRING" id="757424.Hsero_4205"/>
<keyword evidence="2" id="KW-1185">Reference proteome</keyword>
<dbReference type="EMBL" id="CP002039">
    <property type="protein sequence ID" value="ADJ65674.1"/>
    <property type="molecule type" value="Genomic_DNA"/>
</dbReference>
<dbReference type="eggNOG" id="COG0726">
    <property type="taxonomic scope" value="Bacteria"/>
</dbReference>
<dbReference type="OrthoDB" id="9074860at2"/>
<organism evidence="1 2">
    <name type="scientific">Herbaspirillum seropedicae (strain SmR1)</name>
    <dbReference type="NCBI Taxonomy" id="757424"/>
    <lineage>
        <taxon>Bacteria</taxon>
        <taxon>Pseudomonadati</taxon>
        <taxon>Pseudomonadota</taxon>
        <taxon>Betaproteobacteria</taxon>
        <taxon>Burkholderiales</taxon>
        <taxon>Oxalobacteraceae</taxon>
        <taxon>Herbaspirillum</taxon>
    </lineage>
</organism>
<protein>
    <recommendedName>
        <fullName evidence="3">Polysaccharide deacetylase</fullName>
    </recommendedName>
</protein>
<dbReference type="Proteomes" id="UP000000329">
    <property type="component" value="Chromosome"/>
</dbReference>
<gene>
    <name evidence="1" type="ordered locus">Hsero_4205</name>
</gene>
<dbReference type="SUPFAM" id="SSF88713">
    <property type="entry name" value="Glycoside hydrolase/deacetylase"/>
    <property type="match status" value="1"/>
</dbReference>
<accession>D8IUE2</accession>
<dbReference type="AlphaFoldDB" id="D8IUE2"/>
<dbReference type="Gene3D" id="3.20.20.370">
    <property type="entry name" value="Glycoside hydrolase/deacetylase"/>
    <property type="match status" value="1"/>
</dbReference>
<evidence type="ECO:0008006" key="3">
    <source>
        <dbReference type="Google" id="ProtNLM"/>
    </source>
</evidence>
<dbReference type="RefSeq" id="WP_013236131.1">
    <property type="nucleotide sequence ID" value="NC_014323.1"/>
</dbReference>
<dbReference type="GO" id="GO:0005975">
    <property type="term" value="P:carbohydrate metabolic process"/>
    <property type="evidence" value="ECO:0007669"/>
    <property type="project" value="InterPro"/>
</dbReference>